<dbReference type="PANTHER" id="PTHR47356">
    <property type="entry name" value="FAD-DEPENDENT MONOOXYGENASE ASQG-RELATED"/>
    <property type="match status" value="1"/>
</dbReference>
<comment type="caution">
    <text evidence="7">The sequence shown here is derived from an EMBL/GenBank/DDBJ whole genome shotgun (WGS) entry which is preliminary data.</text>
</comment>
<evidence type="ECO:0000256" key="4">
    <source>
        <dbReference type="ARBA" id="ARBA00023002"/>
    </source>
</evidence>
<dbReference type="GO" id="GO:0071949">
    <property type="term" value="F:FAD binding"/>
    <property type="evidence" value="ECO:0007669"/>
    <property type="project" value="InterPro"/>
</dbReference>
<keyword evidence="8" id="KW-1185">Reference proteome</keyword>
<feature type="transmembrane region" description="Helical" evidence="5">
    <location>
        <begin position="520"/>
        <end position="541"/>
    </location>
</feature>
<keyword evidence="2" id="KW-0285">Flavoprotein</keyword>
<evidence type="ECO:0000256" key="5">
    <source>
        <dbReference type="SAM" id="Phobius"/>
    </source>
</evidence>
<dbReference type="OrthoDB" id="10029326at2759"/>
<evidence type="ECO:0000256" key="2">
    <source>
        <dbReference type="ARBA" id="ARBA00022630"/>
    </source>
</evidence>
<dbReference type="GO" id="GO:0004497">
    <property type="term" value="F:monooxygenase activity"/>
    <property type="evidence" value="ECO:0007669"/>
    <property type="project" value="InterPro"/>
</dbReference>
<keyword evidence="5" id="KW-1133">Transmembrane helix</keyword>
<dbReference type="PANTHER" id="PTHR47356:SF2">
    <property type="entry name" value="FAD-BINDING DOMAIN-CONTAINING PROTEIN-RELATED"/>
    <property type="match status" value="1"/>
</dbReference>
<proteinExistence type="inferred from homology"/>
<organism evidence="7 8">
    <name type="scientific">Monilinia fructigena</name>
    <dbReference type="NCBI Taxonomy" id="38457"/>
    <lineage>
        <taxon>Eukaryota</taxon>
        <taxon>Fungi</taxon>
        <taxon>Dikarya</taxon>
        <taxon>Ascomycota</taxon>
        <taxon>Pezizomycotina</taxon>
        <taxon>Leotiomycetes</taxon>
        <taxon>Helotiales</taxon>
        <taxon>Sclerotiniaceae</taxon>
        <taxon>Monilinia</taxon>
    </lineage>
</organism>
<dbReference type="AlphaFoldDB" id="A0A395IXP1"/>
<evidence type="ECO:0000313" key="7">
    <source>
        <dbReference type="EMBL" id="RAL63109.1"/>
    </source>
</evidence>
<gene>
    <name evidence="7" type="ORF">DID88_004193</name>
</gene>
<dbReference type="Pfam" id="PF01494">
    <property type="entry name" value="FAD_binding_3"/>
    <property type="match status" value="1"/>
</dbReference>
<dbReference type="InterPro" id="IPR050562">
    <property type="entry name" value="FAD_mOase_fung"/>
</dbReference>
<evidence type="ECO:0000256" key="1">
    <source>
        <dbReference type="ARBA" id="ARBA00007992"/>
    </source>
</evidence>
<evidence type="ECO:0000313" key="8">
    <source>
        <dbReference type="Proteomes" id="UP000249056"/>
    </source>
</evidence>
<dbReference type="SUPFAM" id="SSF51905">
    <property type="entry name" value="FAD/NAD(P)-binding domain"/>
    <property type="match status" value="1"/>
</dbReference>
<feature type="transmembrane region" description="Helical" evidence="5">
    <location>
        <begin position="6"/>
        <end position="25"/>
    </location>
</feature>
<keyword evidence="5" id="KW-0472">Membrane</keyword>
<dbReference type="EMBL" id="QKRW01000021">
    <property type="protein sequence ID" value="RAL63109.1"/>
    <property type="molecule type" value="Genomic_DNA"/>
</dbReference>
<protein>
    <recommendedName>
        <fullName evidence="6">FAD-binding domain-containing protein</fullName>
    </recommendedName>
</protein>
<dbReference type="PRINTS" id="PR00420">
    <property type="entry name" value="RNGMNOXGNASE"/>
</dbReference>
<dbReference type="Gene3D" id="3.50.50.60">
    <property type="entry name" value="FAD/NAD(P)-binding domain"/>
    <property type="match status" value="2"/>
</dbReference>
<keyword evidence="5" id="KW-0812">Transmembrane</keyword>
<evidence type="ECO:0000259" key="6">
    <source>
        <dbReference type="Pfam" id="PF01494"/>
    </source>
</evidence>
<dbReference type="Proteomes" id="UP000249056">
    <property type="component" value="Unassembled WGS sequence"/>
</dbReference>
<dbReference type="InterPro" id="IPR036188">
    <property type="entry name" value="FAD/NAD-bd_sf"/>
</dbReference>
<feature type="transmembrane region" description="Helical" evidence="5">
    <location>
        <begin position="488"/>
        <end position="508"/>
    </location>
</feature>
<dbReference type="InterPro" id="IPR002938">
    <property type="entry name" value="FAD-bd"/>
</dbReference>
<keyword evidence="4" id="KW-0560">Oxidoreductase</keyword>
<accession>A0A395IXP1</accession>
<feature type="transmembrane region" description="Helical" evidence="5">
    <location>
        <begin position="439"/>
        <end position="458"/>
    </location>
</feature>
<reference evidence="7 8" key="1">
    <citation type="submission" date="2018-06" db="EMBL/GenBank/DDBJ databases">
        <title>Genome Sequence of the Brown Rot Fungal Pathogen Monilinia fructigena.</title>
        <authorList>
            <person name="Landi L."/>
            <person name="De Miccolis Angelini R.M."/>
            <person name="Pollastro S."/>
            <person name="Abate D."/>
            <person name="Faretra F."/>
            <person name="Romanazzi G."/>
        </authorList>
    </citation>
    <scope>NUCLEOTIDE SEQUENCE [LARGE SCALE GENOMIC DNA]</scope>
    <source>
        <strain evidence="7 8">Mfrg269</strain>
    </source>
</reference>
<feature type="domain" description="FAD-binding" evidence="6">
    <location>
        <begin position="8"/>
        <end position="172"/>
    </location>
</feature>
<evidence type="ECO:0000256" key="3">
    <source>
        <dbReference type="ARBA" id="ARBA00022827"/>
    </source>
</evidence>
<comment type="similarity">
    <text evidence="1">Belongs to the paxM FAD-dependent monooxygenase family.</text>
</comment>
<keyword evidence="3" id="KW-0274">FAD</keyword>
<sequence length="561" mass="62798">MANDKPFKVVIIGGSVAGLVLGNMLQLNGIDFIILEAYPKIAPQVGASIGLLPNGNRILDQLGLFDTILGLAPPVEKFNFRNSKGERIAGHSGMRNSFVQRHGYPILFLDRQSVLQVLYDNIRDKSKVITEKRLVKVDMNEKGILATMTDGSEFSGDVLVGGDGIYSTVRSEMWRLANERAPGYIPAGEHKEVGRRESRISILDENPLLATTVVSLAFQTPLRGLNLGICIRFSAIRTRTSSMAAQKAVSIGFYLFKNPQTFYGPDIPRYTKEDEAKVLKEHENDPITPEISFKVLQERKITSTLTALPEYVYKKWYYERIVTIGDSAHKFNPIGGHGGNAAFETSAAFVNSLELRESRVTTLKDASHEQQRTEAMEDSLHKFIALTLLPITDTEDVMFNFSGNQPYAEKLDMVELPPRPKLIPYKDELANPPALRGSVGWWQMLLYVFIAISAYYGMWVRSKNEGLADQFAAILRSPRLAAKSDDSLGMLSLYFFGVLIQPVSIWLVEACRKRNDMNLVAMPTVWFALSQWLALVLSYHYSIRDTLCFPTLSLTGGRFHV</sequence>
<name>A0A395IXP1_9HELO</name>